<protein>
    <submittedName>
        <fullName evidence="8">RagB/SusD family nutrient uptake outer membrane protein</fullName>
    </submittedName>
</protein>
<proteinExistence type="inferred from homology"/>
<comment type="subcellular location">
    <subcellularLocation>
        <location evidence="1">Cell outer membrane</location>
    </subcellularLocation>
</comment>
<accession>A0ABS3Z3P0</accession>
<dbReference type="InterPro" id="IPR033985">
    <property type="entry name" value="SusD-like_N"/>
</dbReference>
<evidence type="ECO:0000313" key="8">
    <source>
        <dbReference type="EMBL" id="MBO9204786.1"/>
    </source>
</evidence>
<dbReference type="PROSITE" id="PS51257">
    <property type="entry name" value="PROKAR_LIPOPROTEIN"/>
    <property type="match status" value="1"/>
</dbReference>
<organism evidence="8 9">
    <name type="scientific">Niastella soli</name>
    <dbReference type="NCBI Taxonomy" id="2821487"/>
    <lineage>
        <taxon>Bacteria</taxon>
        <taxon>Pseudomonadati</taxon>
        <taxon>Bacteroidota</taxon>
        <taxon>Chitinophagia</taxon>
        <taxon>Chitinophagales</taxon>
        <taxon>Chitinophagaceae</taxon>
        <taxon>Niastella</taxon>
    </lineage>
</organism>
<comment type="caution">
    <text evidence="8">The sequence shown here is derived from an EMBL/GenBank/DDBJ whole genome shotgun (WGS) entry which is preliminary data.</text>
</comment>
<dbReference type="RefSeq" id="WP_209143704.1">
    <property type="nucleotide sequence ID" value="NZ_JAGHKO010000017.1"/>
</dbReference>
<gene>
    <name evidence="8" type="ORF">J7I42_31140</name>
</gene>
<evidence type="ECO:0000256" key="5">
    <source>
        <dbReference type="ARBA" id="ARBA00023237"/>
    </source>
</evidence>
<evidence type="ECO:0000259" key="7">
    <source>
        <dbReference type="Pfam" id="PF14322"/>
    </source>
</evidence>
<dbReference type="EMBL" id="JAGHKO010000017">
    <property type="protein sequence ID" value="MBO9204786.1"/>
    <property type="molecule type" value="Genomic_DNA"/>
</dbReference>
<evidence type="ECO:0000313" key="9">
    <source>
        <dbReference type="Proteomes" id="UP000677244"/>
    </source>
</evidence>
<comment type="similarity">
    <text evidence="2">Belongs to the SusD family.</text>
</comment>
<sequence>MKKFVLIFTLTGYILAGCNKSLLDTKPTDRYYESDYWTTPEAVTAGLTACYSSLRGGGTYGSTAVPLWEEGASSNVYCYSNDLGFNSIAKGQQSPTTGGIISSRWASCYGGIGRCNTYLVKSELVDMGTLKNRMKGEAYFLRALYYNMLQVHYGDVPLILDPPDPATQSDISRTPRAQVVEQILKDLDSAAALLPNKNATADKGRATKGAALGLKARVLLFEASPLFNTGNDNNKWKIAADAAKAVMNMATASGYALDTDYRLMFLPADENNSEVLFDVQYMYPDQGNSFDLICRQYNSNAPLLDLVNAYQMKNGLSIKDPASGYDPTKPYNNRDPRLYATIVYPGDTYMNVKVTDSRFALTGYGMKKYSIYDKGVPAAGTSDLKDGQSETNFIILRYADILLMYAEAQNEFAGPDATVYDNINKIRKRAGMPDIAAIYTKDQLRDIIRQERRVEFAGEALYYNDLRRWKTAEVALNATIYNFKGAAIETRKFNPARDYWWPVPQTQRDLNPNLSQNLNY</sequence>
<dbReference type="InterPro" id="IPR011990">
    <property type="entry name" value="TPR-like_helical_dom_sf"/>
</dbReference>
<evidence type="ECO:0000256" key="4">
    <source>
        <dbReference type="ARBA" id="ARBA00023136"/>
    </source>
</evidence>
<evidence type="ECO:0000256" key="1">
    <source>
        <dbReference type="ARBA" id="ARBA00004442"/>
    </source>
</evidence>
<feature type="domain" description="RagB/SusD" evidence="6">
    <location>
        <begin position="296"/>
        <end position="520"/>
    </location>
</feature>
<evidence type="ECO:0000256" key="2">
    <source>
        <dbReference type="ARBA" id="ARBA00006275"/>
    </source>
</evidence>
<keyword evidence="9" id="KW-1185">Reference proteome</keyword>
<evidence type="ECO:0000256" key="3">
    <source>
        <dbReference type="ARBA" id="ARBA00022729"/>
    </source>
</evidence>
<feature type="domain" description="SusD-like N-terminal" evidence="7">
    <location>
        <begin position="99"/>
        <end position="220"/>
    </location>
</feature>
<reference evidence="8 9" key="1">
    <citation type="submission" date="2021-03" db="EMBL/GenBank/DDBJ databases">
        <title>Assistant Professor.</title>
        <authorList>
            <person name="Huq M.A."/>
        </authorList>
    </citation>
    <scope>NUCLEOTIDE SEQUENCE [LARGE SCALE GENOMIC DNA]</scope>
    <source>
        <strain evidence="8 9">MAH-29</strain>
    </source>
</reference>
<keyword evidence="4" id="KW-0472">Membrane</keyword>
<keyword evidence="5" id="KW-0998">Cell outer membrane</keyword>
<dbReference type="Gene3D" id="1.25.40.390">
    <property type="match status" value="1"/>
</dbReference>
<evidence type="ECO:0000259" key="6">
    <source>
        <dbReference type="Pfam" id="PF07980"/>
    </source>
</evidence>
<keyword evidence="3" id="KW-0732">Signal</keyword>
<dbReference type="CDD" id="cd08977">
    <property type="entry name" value="SusD"/>
    <property type="match status" value="1"/>
</dbReference>
<dbReference type="SUPFAM" id="SSF48452">
    <property type="entry name" value="TPR-like"/>
    <property type="match status" value="1"/>
</dbReference>
<dbReference type="Pfam" id="PF07980">
    <property type="entry name" value="SusD_RagB"/>
    <property type="match status" value="1"/>
</dbReference>
<dbReference type="Pfam" id="PF14322">
    <property type="entry name" value="SusD-like_3"/>
    <property type="match status" value="1"/>
</dbReference>
<dbReference type="Proteomes" id="UP000677244">
    <property type="component" value="Unassembled WGS sequence"/>
</dbReference>
<name>A0ABS3Z3P0_9BACT</name>
<dbReference type="InterPro" id="IPR012944">
    <property type="entry name" value="SusD_RagB_dom"/>
</dbReference>